<comment type="caution">
    <text evidence="2">The sequence shown here is derived from an EMBL/GenBank/DDBJ whole genome shotgun (WGS) entry which is preliminary data.</text>
</comment>
<evidence type="ECO:0000313" key="2">
    <source>
        <dbReference type="EMBL" id="MFC4827442.1"/>
    </source>
</evidence>
<dbReference type="PANTHER" id="PTHR42695:SF5">
    <property type="entry name" value="GLUTAMINE AMIDOTRANSFERASE YLR126C-RELATED"/>
    <property type="match status" value="1"/>
</dbReference>
<accession>A0ABV9R508</accession>
<sequence>MSGRFLLVSARPELDAVGPERASVLRATGLDPARLEHLRLDVEPLGDRAPQQYDGVVVGGSPFNVTTPEEAKSPVQRRVEADLARLAERALATDHPVMFTCYGIGVLTRVLGGTVDTLHGEQASAVEITLTDEGRADPVVGGLPVRFDALVGHKEATGRLPPDAVLLARSAGCPVQVYRAGANVYATQFHPEVSTADFIARAQVYRHHGYFPAHEFDALSTRVRAASITEPQRLLRRFVELAEARAGAHA</sequence>
<dbReference type="EMBL" id="JBHSJC010000001">
    <property type="protein sequence ID" value="MFC4827442.1"/>
    <property type="molecule type" value="Genomic_DNA"/>
</dbReference>
<dbReference type="CDD" id="cd01741">
    <property type="entry name" value="GATase1_1"/>
    <property type="match status" value="1"/>
</dbReference>
<organism evidence="2 3">
    <name type="scientific">Agromyces aurantiacus</name>
    <dbReference type="NCBI Taxonomy" id="165814"/>
    <lineage>
        <taxon>Bacteria</taxon>
        <taxon>Bacillati</taxon>
        <taxon>Actinomycetota</taxon>
        <taxon>Actinomycetes</taxon>
        <taxon>Micrococcales</taxon>
        <taxon>Microbacteriaceae</taxon>
        <taxon>Agromyces</taxon>
    </lineage>
</organism>
<dbReference type="InterPro" id="IPR044992">
    <property type="entry name" value="ChyE-like"/>
</dbReference>
<dbReference type="PROSITE" id="PS51273">
    <property type="entry name" value="GATASE_TYPE_1"/>
    <property type="match status" value="1"/>
</dbReference>
<reference evidence="3" key="1">
    <citation type="journal article" date="2019" name="Int. J. Syst. Evol. Microbiol.">
        <title>The Global Catalogue of Microorganisms (GCM) 10K type strain sequencing project: providing services to taxonomists for standard genome sequencing and annotation.</title>
        <authorList>
            <consortium name="The Broad Institute Genomics Platform"/>
            <consortium name="The Broad Institute Genome Sequencing Center for Infectious Disease"/>
            <person name="Wu L."/>
            <person name="Ma J."/>
        </authorList>
    </citation>
    <scope>NUCLEOTIDE SEQUENCE [LARGE SCALE GENOMIC DNA]</scope>
    <source>
        <strain evidence="3">CGMCC 1.12192</strain>
    </source>
</reference>
<dbReference type="InterPro" id="IPR017926">
    <property type="entry name" value="GATASE"/>
</dbReference>
<dbReference type="SUPFAM" id="SSF52317">
    <property type="entry name" value="Class I glutamine amidotransferase-like"/>
    <property type="match status" value="1"/>
</dbReference>
<evidence type="ECO:0000313" key="3">
    <source>
        <dbReference type="Proteomes" id="UP001595960"/>
    </source>
</evidence>
<protein>
    <submittedName>
        <fullName evidence="2">Glutamine amidotransferase</fullName>
    </submittedName>
</protein>
<keyword evidence="2" id="KW-0315">Glutamine amidotransferase</keyword>
<evidence type="ECO:0000259" key="1">
    <source>
        <dbReference type="Pfam" id="PF00117"/>
    </source>
</evidence>
<name>A0ABV9R508_9MICO</name>
<gene>
    <name evidence="2" type="ORF">ACFPER_01475</name>
</gene>
<dbReference type="NCBIfam" id="NF005743">
    <property type="entry name" value="PRK07567.1"/>
    <property type="match status" value="1"/>
</dbReference>
<dbReference type="RefSeq" id="WP_204395506.1">
    <property type="nucleotide sequence ID" value="NZ_JAFBBW010000001.1"/>
</dbReference>
<dbReference type="Pfam" id="PF00117">
    <property type="entry name" value="GATase"/>
    <property type="match status" value="1"/>
</dbReference>
<dbReference type="PANTHER" id="PTHR42695">
    <property type="entry name" value="GLUTAMINE AMIDOTRANSFERASE YLR126C-RELATED"/>
    <property type="match status" value="1"/>
</dbReference>
<dbReference type="InterPro" id="IPR029062">
    <property type="entry name" value="Class_I_gatase-like"/>
</dbReference>
<dbReference type="Gene3D" id="3.40.50.880">
    <property type="match status" value="1"/>
</dbReference>
<dbReference type="Proteomes" id="UP001595960">
    <property type="component" value="Unassembled WGS sequence"/>
</dbReference>
<feature type="domain" description="Glutamine amidotransferase" evidence="1">
    <location>
        <begin position="50"/>
        <end position="195"/>
    </location>
</feature>
<proteinExistence type="predicted"/>
<keyword evidence="3" id="KW-1185">Reference proteome</keyword>